<protein>
    <submittedName>
        <fullName evidence="1">Uncharacterized protein</fullName>
    </submittedName>
</protein>
<sequence>MKFMYFWVGGNGELTVWFKRDDPQIHPEMRTMHKDRAIAFVEALCQKHQVPASETVEHLAELKKFLGITA</sequence>
<dbReference type="Proteomes" id="UP000034849">
    <property type="component" value="Unassembled WGS sequence"/>
</dbReference>
<reference evidence="1 2" key="1">
    <citation type="journal article" date="2015" name="Nature">
        <title>rRNA introns, odd ribosomes, and small enigmatic genomes across a large radiation of phyla.</title>
        <authorList>
            <person name="Brown C.T."/>
            <person name="Hug L.A."/>
            <person name="Thomas B.C."/>
            <person name="Sharon I."/>
            <person name="Castelle C.J."/>
            <person name="Singh A."/>
            <person name="Wilkins M.J."/>
            <person name="Williams K.H."/>
            <person name="Banfield J.F."/>
        </authorList>
    </citation>
    <scope>NUCLEOTIDE SEQUENCE [LARGE SCALE GENOMIC DNA]</scope>
</reference>
<evidence type="ECO:0000313" key="2">
    <source>
        <dbReference type="Proteomes" id="UP000034849"/>
    </source>
</evidence>
<gene>
    <name evidence="1" type="ORF">US42_C0008G0040</name>
</gene>
<proteinExistence type="predicted"/>
<accession>A0A0G0ITM5</accession>
<comment type="caution">
    <text evidence="1">The sequence shown here is derived from an EMBL/GenBank/DDBJ whole genome shotgun (WGS) entry which is preliminary data.</text>
</comment>
<dbReference type="EMBL" id="LBSX01000008">
    <property type="protein sequence ID" value="KKQ27529.1"/>
    <property type="molecule type" value="Genomic_DNA"/>
</dbReference>
<organism evidence="1 2">
    <name type="scientific">Candidatus Magasanikbacteria bacterium GW2011_GWC2_37_14</name>
    <dbReference type="NCBI Taxonomy" id="1619046"/>
    <lineage>
        <taxon>Bacteria</taxon>
        <taxon>Candidatus Magasanikiibacteriota</taxon>
    </lineage>
</organism>
<name>A0A0G0ITM5_9BACT</name>
<dbReference type="AlphaFoldDB" id="A0A0G0ITM5"/>
<evidence type="ECO:0000313" key="1">
    <source>
        <dbReference type="EMBL" id="KKQ27529.1"/>
    </source>
</evidence>